<proteinExistence type="predicted"/>
<organism evidence="1 2">
    <name type="scientific">Billgrantia gudaonensis</name>
    <dbReference type="NCBI Taxonomy" id="376427"/>
    <lineage>
        <taxon>Bacteria</taxon>
        <taxon>Pseudomonadati</taxon>
        <taxon>Pseudomonadota</taxon>
        <taxon>Gammaproteobacteria</taxon>
        <taxon>Oceanospirillales</taxon>
        <taxon>Halomonadaceae</taxon>
        <taxon>Billgrantia</taxon>
    </lineage>
</organism>
<dbReference type="EMBL" id="FNES01000001">
    <property type="protein sequence ID" value="SDI69388.1"/>
    <property type="molecule type" value="Genomic_DNA"/>
</dbReference>
<gene>
    <name evidence="1" type="ORF">SAMN04487954_10161</name>
</gene>
<accession>A0A1G8MMZ5</accession>
<reference evidence="1 2" key="1">
    <citation type="submission" date="2016-10" db="EMBL/GenBank/DDBJ databases">
        <authorList>
            <person name="de Groot N.N."/>
        </authorList>
    </citation>
    <scope>NUCLEOTIDE SEQUENCE [LARGE SCALE GENOMIC DNA]</scope>
    <source>
        <strain evidence="1 2">CGMCC 1.6133</strain>
    </source>
</reference>
<keyword evidence="2" id="KW-1185">Reference proteome</keyword>
<evidence type="ECO:0000313" key="2">
    <source>
        <dbReference type="Proteomes" id="UP000198525"/>
    </source>
</evidence>
<dbReference type="Proteomes" id="UP000198525">
    <property type="component" value="Unassembled WGS sequence"/>
</dbReference>
<sequence>MSTADTIAPPTTKRALHRCRCPVMTHVTEHERRTLLASAMLACDVGHVRHSRGRAEPR</sequence>
<dbReference type="AlphaFoldDB" id="A0A1G8MMZ5"/>
<protein>
    <submittedName>
        <fullName evidence="1">Uncharacterized protein</fullName>
    </submittedName>
</protein>
<name>A0A1G8MMZ5_9GAMM</name>
<evidence type="ECO:0000313" key="1">
    <source>
        <dbReference type="EMBL" id="SDI69388.1"/>
    </source>
</evidence>